<dbReference type="RefSeq" id="WP_244513444.1">
    <property type="nucleotide sequence ID" value="NZ_FOHE01000006.1"/>
</dbReference>
<dbReference type="PANTHER" id="PTHR43266:SF2">
    <property type="entry name" value="MAJOR FACILITATOR SUPERFAMILY (MFS) PROFILE DOMAIN-CONTAINING PROTEIN"/>
    <property type="match status" value="1"/>
</dbReference>
<feature type="transmembrane region" description="Helical" evidence="7">
    <location>
        <begin position="309"/>
        <end position="331"/>
    </location>
</feature>
<sequence>MIKHTVNWKYPTILLVGIGVSHIGEWVYFIALNLIVLDSTGSPLAVSLLYLMRPIATLLTNAWAGGVIDRLNNRNVMIFLDLFRSFFIFLLPFISSMVFIYLIVLIINMASAMFGPTSMTYITKLIPRQLRPRFNSLYSLITSGAFLVGPAIAGILFMFGTPEIAIVTNGVALLLSGMITCLMPKLDEEKKRLPTNSSITFVGLQKDWSIVLQFSVHSRYILIIYFLFNCIMAVLASAVDSLEAAFAKGALELSNMEYGFLVSIAGAGIGIGALCINAFIHKISVTTLIGFGTVFVSLGYVLYASSHSFLVASIGFFVLAYFTAFANTGFLTFFQNNIPVEKMGRISSVYQFVDAVLIILTTVGIGMYAHFSSVKVAVFSGTSIMLFLALLLCVYCLQSHEKKYSSD</sequence>
<dbReference type="STRING" id="930131.SAMN05216389_106184"/>
<dbReference type="PRINTS" id="PR01988">
    <property type="entry name" value="EXPORTERBACE"/>
</dbReference>
<proteinExistence type="predicted"/>
<dbReference type="CDD" id="cd06173">
    <property type="entry name" value="MFS_MefA_like"/>
    <property type="match status" value="1"/>
</dbReference>
<feature type="domain" description="Major facilitator superfamily (MFS) profile" evidence="8">
    <location>
        <begin position="1"/>
        <end position="401"/>
    </location>
</feature>
<feature type="transmembrane region" description="Helical" evidence="7">
    <location>
        <begin position="12"/>
        <end position="37"/>
    </location>
</feature>
<dbReference type="InterPro" id="IPR011701">
    <property type="entry name" value="MFS"/>
</dbReference>
<dbReference type="InterPro" id="IPR022324">
    <property type="entry name" value="Bacilysin_exporter_BacE_put"/>
</dbReference>
<dbReference type="GO" id="GO:0022857">
    <property type="term" value="F:transmembrane transporter activity"/>
    <property type="evidence" value="ECO:0007669"/>
    <property type="project" value="InterPro"/>
</dbReference>
<evidence type="ECO:0000256" key="3">
    <source>
        <dbReference type="ARBA" id="ARBA00022475"/>
    </source>
</evidence>
<evidence type="ECO:0000256" key="7">
    <source>
        <dbReference type="SAM" id="Phobius"/>
    </source>
</evidence>
<evidence type="ECO:0000256" key="4">
    <source>
        <dbReference type="ARBA" id="ARBA00022692"/>
    </source>
</evidence>
<dbReference type="SUPFAM" id="SSF103473">
    <property type="entry name" value="MFS general substrate transporter"/>
    <property type="match status" value="1"/>
</dbReference>
<evidence type="ECO:0000259" key="8">
    <source>
        <dbReference type="PROSITE" id="PS50850"/>
    </source>
</evidence>
<gene>
    <name evidence="9" type="ORF">SAMN05216389_106184</name>
</gene>
<comment type="subcellular location">
    <subcellularLocation>
        <location evidence="1">Cell membrane</location>
        <topology evidence="1">Multi-pass membrane protein</topology>
    </subcellularLocation>
</comment>
<dbReference type="PROSITE" id="PS50850">
    <property type="entry name" value="MFS"/>
    <property type="match status" value="1"/>
</dbReference>
<evidence type="ECO:0000256" key="5">
    <source>
        <dbReference type="ARBA" id="ARBA00022989"/>
    </source>
</evidence>
<protein>
    <submittedName>
        <fullName evidence="9">Major Facilitator Superfamily protein</fullName>
    </submittedName>
</protein>
<feature type="transmembrane region" description="Helical" evidence="7">
    <location>
        <begin position="283"/>
        <end position="303"/>
    </location>
</feature>
<dbReference type="EMBL" id="FOHE01000006">
    <property type="protein sequence ID" value="SET17801.1"/>
    <property type="molecule type" value="Genomic_DNA"/>
</dbReference>
<feature type="transmembrane region" description="Helical" evidence="7">
    <location>
        <begin position="164"/>
        <end position="183"/>
    </location>
</feature>
<dbReference type="Gene3D" id="1.20.1250.20">
    <property type="entry name" value="MFS general substrate transporter like domains"/>
    <property type="match status" value="2"/>
</dbReference>
<reference evidence="9 10" key="1">
    <citation type="submission" date="2016-10" db="EMBL/GenBank/DDBJ databases">
        <authorList>
            <person name="de Groot N.N."/>
        </authorList>
    </citation>
    <scope>NUCLEOTIDE SEQUENCE [LARGE SCALE GENOMIC DNA]</scope>
    <source>
        <strain evidence="9 10">IBRC-M 10780</strain>
    </source>
</reference>
<feature type="transmembrane region" description="Helical" evidence="7">
    <location>
        <begin position="258"/>
        <end position="276"/>
    </location>
</feature>
<dbReference type="GO" id="GO:0005886">
    <property type="term" value="C:plasma membrane"/>
    <property type="evidence" value="ECO:0007669"/>
    <property type="project" value="UniProtKB-SubCell"/>
</dbReference>
<keyword evidence="2" id="KW-0813">Transport</keyword>
<feature type="transmembrane region" description="Helical" evidence="7">
    <location>
        <begin position="134"/>
        <end position="158"/>
    </location>
</feature>
<evidence type="ECO:0000313" key="9">
    <source>
        <dbReference type="EMBL" id="SET17801.1"/>
    </source>
</evidence>
<keyword evidence="5 7" id="KW-1133">Transmembrane helix</keyword>
<organism evidence="9 10">
    <name type="scientific">Oceanobacillus limi</name>
    <dbReference type="NCBI Taxonomy" id="930131"/>
    <lineage>
        <taxon>Bacteria</taxon>
        <taxon>Bacillati</taxon>
        <taxon>Bacillota</taxon>
        <taxon>Bacilli</taxon>
        <taxon>Bacillales</taxon>
        <taxon>Bacillaceae</taxon>
        <taxon>Oceanobacillus</taxon>
    </lineage>
</organism>
<evidence type="ECO:0000256" key="2">
    <source>
        <dbReference type="ARBA" id="ARBA00022448"/>
    </source>
</evidence>
<evidence type="ECO:0000256" key="1">
    <source>
        <dbReference type="ARBA" id="ARBA00004651"/>
    </source>
</evidence>
<accession>A0A1I0CE01</accession>
<keyword evidence="4 7" id="KW-0812">Transmembrane</keyword>
<dbReference type="Proteomes" id="UP000198618">
    <property type="component" value="Unassembled WGS sequence"/>
</dbReference>
<feature type="transmembrane region" description="Helical" evidence="7">
    <location>
        <begin position="352"/>
        <end position="371"/>
    </location>
</feature>
<name>A0A1I0CE01_9BACI</name>
<dbReference type="InterPro" id="IPR036259">
    <property type="entry name" value="MFS_trans_sf"/>
</dbReference>
<evidence type="ECO:0000256" key="6">
    <source>
        <dbReference type="ARBA" id="ARBA00023136"/>
    </source>
</evidence>
<keyword evidence="10" id="KW-1185">Reference proteome</keyword>
<dbReference type="InterPro" id="IPR020846">
    <property type="entry name" value="MFS_dom"/>
</dbReference>
<keyword evidence="6 7" id="KW-0472">Membrane</keyword>
<feature type="transmembrane region" description="Helical" evidence="7">
    <location>
        <begin position="43"/>
        <end position="64"/>
    </location>
</feature>
<dbReference type="PANTHER" id="PTHR43266">
    <property type="entry name" value="MACROLIDE-EFFLUX PROTEIN"/>
    <property type="match status" value="1"/>
</dbReference>
<dbReference type="AlphaFoldDB" id="A0A1I0CE01"/>
<evidence type="ECO:0000313" key="10">
    <source>
        <dbReference type="Proteomes" id="UP000198618"/>
    </source>
</evidence>
<keyword evidence="3" id="KW-1003">Cell membrane</keyword>
<dbReference type="Pfam" id="PF07690">
    <property type="entry name" value="MFS_1"/>
    <property type="match status" value="1"/>
</dbReference>
<feature type="transmembrane region" description="Helical" evidence="7">
    <location>
        <begin position="220"/>
        <end position="238"/>
    </location>
</feature>
<feature type="transmembrane region" description="Helical" evidence="7">
    <location>
        <begin position="377"/>
        <end position="397"/>
    </location>
</feature>